<feature type="compositionally biased region" description="Polar residues" evidence="1">
    <location>
        <begin position="130"/>
        <end position="139"/>
    </location>
</feature>
<organism evidence="2 3">
    <name type="scientific">Nocardia seriolae</name>
    <dbReference type="NCBI Taxonomy" id="37332"/>
    <lineage>
        <taxon>Bacteria</taxon>
        <taxon>Bacillati</taxon>
        <taxon>Actinomycetota</taxon>
        <taxon>Actinomycetes</taxon>
        <taxon>Mycobacteriales</taxon>
        <taxon>Nocardiaceae</taxon>
        <taxon>Nocardia</taxon>
    </lineage>
</organism>
<sequence length="139" mass="15682">MTQRIERFLEWRNSVAGSGSERTIAARRGIGDSRVGRHLRESYPPIAETVIDSSWVYGVNRVDGLEAVGLIEEGEALRAVASSRLRSAIQLQLVDELTRREKERLHDALGAIVEPAQDAGEKQRRRRQLDNTTAVRKDY</sequence>
<reference evidence="2 3" key="2">
    <citation type="journal article" date="2016" name="Genome Announc.">
        <title>Draft Genome Sequence of Erythromycin- and Oxytetracycline-Sensitive Nocardia seriolae Strain U-1 (NBRC 110359).</title>
        <authorList>
            <person name="Imajoh M."/>
            <person name="Sukeda M."/>
            <person name="Shimizu M."/>
            <person name="Yamane J."/>
            <person name="Ohnishi K."/>
            <person name="Oshima S."/>
        </authorList>
    </citation>
    <scope>NUCLEOTIDE SEQUENCE [LARGE SCALE GENOMIC DNA]</scope>
    <source>
        <strain evidence="2 3">U-1</strain>
    </source>
</reference>
<feature type="region of interest" description="Disordered" evidence="1">
    <location>
        <begin position="116"/>
        <end position="139"/>
    </location>
</feature>
<protein>
    <submittedName>
        <fullName evidence="2">DNA-binding protein</fullName>
    </submittedName>
</protein>
<dbReference type="GO" id="GO:0003677">
    <property type="term" value="F:DNA binding"/>
    <property type="evidence" value="ECO:0007669"/>
    <property type="project" value="UniProtKB-KW"/>
</dbReference>
<dbReference type="EMBL" id="BBYQ01000124">
    <property type="protein sequence ID" value="GAP31707.1"/>
    <property type="molecule type" value="Genomic_DNA"/>
</dbReference>
<dbReference type="GeneID" id="93369998"/>
<dbReference type="Proteomes" id="UP000037179">
    <property type="component" value="Unassembled WGS sequence"/>
</dbReference>
<keyword evidence="3" id="KW-1185">Reference proteome</keyword>
<proteinExistence type="predicted"/>
<dbReference type="AlphaFoldDB" id="A0ABC9Z1L5"/>
<gene>
    <name evidence="2" type="ORF">NSK11_contig00124-0009</name>
</gene>
<accession>A0ABC9Z1L5</accession>
<reference evidence="3" key="1">
    <citation type="submission" date="2015-07" db="EMBL/GenBank/DDBJ databases">
        <title>Nocardia seriolae U-1 whole genome shotgun sequence.</title>
        <authorList>
            <person name="Imajoh M."/>
            <person name="Fukumoto Y."/>
            <person name="Sukeda M."/>
            <person name="Yamane J."/>
            <person name="Yamasaki K."/>
            <person name="Shimizu M."/>
            <person name="Ohnishi K."/>
            <person name="Oshima S."/>
        </authorList>
    </citation>
    <scope>NUCLEOTIDE SEQUENCE [LARGE SCALE GENOMIC DNA]</scope>
    <source>
        <strain evidence="3">U-1</strain>
    </source>
</reference>
<evidence type="ECO:0000256" key="1">
    <source>
        <dbReference type="SAM" id="MobiDB-lite"/>
    </source>
</evidence>
<keyword evidence="2" id="KW-0238">DNA-binding</keyword>
<comment type="caution">
    <text evidence="2">The sequence shown here is derived from an EMBL/GenBank/DDBJ whole genome shotgun (WGS) entry which is preliminary data.</text>
</comment>
<dbReference type="RefSeq" id="WP_147207333.1">
    <property type="nucleotide sequence ID" value="NZ_AP028459.1"/>
</dbReference>
<evidence type="ECO:0000313" key="3">
    <source>
        <dbReference type="Proteomes" id="UP000037179"/>
    </source>
</evidence>
<evidence type="ECO:0000313" key="2">
    <source>
        <dbReference type="EMBL" id="GAP31707.1"/>
    </source>
</evidence>
<name>A0ABC9Z1L5_9NOCA</name>